<dbReference type="GO" id="GO:0030170">
    <property type="term" value="F:pyridoxal phosphate binding"/>
    <property type="evidence" value="ECO:0007669"/>
    <property type="project" value="UniProtKB-UniRule"/>
</dbReference>
<keyword evidence="5 7" id="KW-0663">Pyridoxal phosphate</keyword>
<dbReference type="SMART" id="SM01005">
    <property type="entry name" value="Ala_racemase_C"/>
    <property type="match status" value="1"/>
</dbReference>
<proteinExistence type="inferred from homology"/>
<dbReference type="GO" id="GO:0008784">
    <property type="term" value="F:alanine racemase activity"/>
    <property type="evidence" value="ECO:0007669"/>
    <property type="project" value="UniProtKB-UniRule"/>
</dbReference>
<comment type="similarity">
    <text evidence="3 7">Belongs to the alanine racemase family.</text>
</comment>
<dbReference type="InterPro" id="IPR020622">
    <property type="entry name" value="Ala_racemase_pyridoxalP-BS"/>
</dbReference>
<comment type="pathway">
    <text evidence="7">Amino-acid biosynthesis; D-alanine biosynthesis; D-alanine from L-alanine: step 1/1.</text>
</comment>
<feature type="binding site" evidence="7 9">
    <location>
        <position position="141"/>
    </location>
    <ligand>
        <name>substrate</name>
    </ligand>
</feature>
<feature type="modified residue" description="N6-(pyridoxal phosphate)lysine" evidence="7 8">
    <location>
        <position position="43"/>
    </location>
</feature>
<name>A0A947D5U7_9HYPH</name>
<feature type="domain" description="Alanine racemase C-terminal" evidence="10">
    <location>
        <begin position="242"/>
        <end position="371"/>
    </location>
</feature>
<dbReference type="Proteomes" id="UP000766595">
    <property type="component" value="Unassembled WGS sequence"/>
</dbReference>
<dbReference type="EMBL" id="JAHHZF010000005">
    <property type="protein sequence ID" value="MBT9290141.1"/>
    <property type="molecule type" value="Genomic_DNA"/>
</dbReference>
<evidence type="ECO:0000256" key="5">
    <source>
        <dbReference type="ARBA" id="ARBA00022898"/>
    </source>
</evidence>
<keyword evidence="12" id="KW-1185">Reference proteome</keyword>
<feature type="active site" description="Proton acceptor; specific for L-alanine" evidence="7">
    <location>
        <position position="263"/>
    </location>
</feature>
<reference evidence="11 12" key="1">
    <citation type="submission" date="2021-06" db="EMBL/GenBank/DDBJ databases">
        <authorList>
            <person name="Grouzdev D.S."/>
            <person name="Koziaeva V."/>
        </authorList>
    </citation>
    <scope>NUCLEOTIDE SEQUENCE [LARGE SCALE GENOMIC DNA]</scope>
    <source>
        <strain evidence="11 12">22</strain>
    </source>
</reference>
<dbReference type="RefSeq" id="WP_261968751.1">
    <property type="nucleotide sequence ID" value="NZ_JAHHZF010000005.1"/>
</dbReference>
<dbReference type="InterPro" id="IPR001608">
    <property type="entry name" value="Ala_racemase_N"/>
</dbReference>
<dbReference type="NCBIfam" id="TIGR00492">
    <property type="entry name" value="alr"/>
    <property type="match status" value="1"/>
</dbReference>
<dbReference type="Gene3D" id="2.40.37.10">
    <property type="entry name" value="Lyase, Ornithine Decarboxylase, Chain A, domain 1"/>
    <property type="match status" value="1"/>
</dbReference>
<accession>A0A947D5U7</accession>
<dbReference type="PROSITE" id="PS00395">
    <property type="entry name" value="ALANINE_RACEMASE"/>
    <property type="match status" value="1"/>
</dbReference>
<evidence type="ECO:0000256" key="7">
    <source>
        <dbReference type="HAMAP-Rule" id="MF_01201"/>
    </source>
</evidence>
<dbReference type="GO" id="GO:0005829">
    <property type="term" value="C:cytosol"/>
    <property type="evidence" value="ECO:0007669"/>
    <property type="project" value="TreeGrafter"/>
</dbReference>
<comment type="function">
    <text evidence="7">Catalyzes the interconversion of L-alanine and D-alanine. May also act on other amino acids.</text>
</comment>
<feature type="active site" description="Proton acceptor; specific for D-alanine" evidence="7">
    <location>
        <position position="43"/>
    </location>
</feature>
<gene>
    <name evidence="11" type="primary">alr</name>
    <name evidence="11" type="ORF">KL771_11780</name>
</gene>
<dbReference type="InterPro" id="IPR000821">
    <property type="entry name" value="Ala_racemase"/>
</dbReference>
<feature type="binding site" evidence="7 9">
    <location>
        <position position="316"/>
    </location>
    <ligand>
        <name>substrate</name>
    </ligand>
</feature>
<comment type="catalytic activity">
    <reaction evidence="1 7">
        <text>L-alanine = D-alanine</text>
        <dbReference type="Rhea" id="RHEA:20249"/>
        <dbReference type="ChEBI" id="CHEBI:57416"/>
        <dbReference type="ChEBI" id="CHEBI:57972"/>
        <dbReference type="EC" id="5.1.1.1"/>
    </reaction>
</comment>
<evidence type="ECO:0000256" key="8">
    <source>
        <dbReference type="PIRSR" id="PIRSR600821-50"/>
    </source>
</evidence>
<evidence type="ECO:0000256" key="3">
    <source>
        <dbReference type="ARBA" id="ARBA00007880"/>
    </source>
</evidence>
<evidence type="ECO:0000256" key="2">
    <source>
        <dbReference type="ARBA" id="ARBA00001933"/>
    </source>
</evidence>
<keyword evidence="6 7" id="KW-0413">Isomerase</keyword>
<dbReference type="Pfam" id="PF01168">
    <property type="entry name" value="Ala_racemase_N"/>
    <property type="match status" value="1"/>
</dbReference>
<dbReference type="PRINTS" id="PR00992">
    <property type="entry name" value="ALARACEMASE"/>
</dbReference>
<dbReference type="EC" id="5.1.1.1" evidence="4 7"/>
<dbReference type="SUPFAM" id="SSF50621">
    <property type="entry name" value="Alanine racemase C-terminal domain-like"/>
    <property type="match status" value="1"/>
</dbReference>
<dbReference type="PANTHER" id="PTHR30511:SF0">
    <property type="entry name" value="ALANINE RACEMASE, CATABOLIC-RELATED"/>
    <property type="match status" value="1"/>
</dbReference>
<evidence type="ECO:0000256" key="1">
    <source>
        <dbReference type="ARBA" id="ARBA00000316"/>
    </source>
</evidence>
<comment type="cofactor">
    <cofactor evidence="2 7 8">
        <name>pyridoxal 5'-phosphate</name>
        <dbReference type="ChEBI" id="CHEBI:597326"/>
    </cofactor>
</comment>
<evidence type="ECO:0000313" key="11">
    <source>
        <dbReference type="EMBL" id="MBT9290141.1"/>
    </source>
</evidence>
<dbReference type="InterPro" id="IPR029066">
    <property type="entry name" value="PLP-binding_barrel"/>
</dbReference>
<dbReference type="AlphaFoldDB" id="A0A947D5U7"/>
<evidence type="ECO:0000256" key="6">
    <source>
        <dbReference type="ARBA" id="ARBA00023235"/>
    </source>
</evidence>
<comment type="caution">
    <text evidence="11">The sequence shown here is derived from an EMBL/GenBank/DDBJ whole genome shotgun (WGS) entry which is preliminary data.</text>
</comment>
<dbReference type="PANTHER" id="PTHR30511">
    <property type="entry name" value="ALANINE RACEMASE"/>
    <property type="match status" value="1"/>
</dbReference>
<evidence type="ECO:0000256" key="4">
    <source>
        <dbReference type="ARBA" id="ARBA00013089"/>
    </source>
</evidence>
<evidence type="ECO:0000259" key="10">
    <source>
        <dbReference type="SMART" id="SM01005"/>
    </source>
</evidence>
<dbReference type="GO" id="GO:0030632">
    <property type="term" value="P:D-alanine biosynthetic process"/>
    <property type="evidence" value="ECO:0007669"/>
    <property type="project" value="UniProtKB-UniRule"/>
</dbReference>
<organism evidence="11 12">
    <name type="scientific">Prosthecodimorpha staleyi</name>
    <dbReference type="NCBI Taxonomy" id="2840188"/>
    <lineage>
        <taxon>Bacteria</taxon>
        <taxon>Pseudomonadati</taxon>
        <taxon>Pseudomonadota</taxon>
        <taxon>Alphaproteobacteria</taxon>
        <taxon>Hyphomicrobiales</taxon>
        <taxon>Ancalomicrobiaceae</taxon>
        <taxon>Prosthecodimorpha</taxon>
    </lineage>
</organism>
<evidence type="ECO:0000313" key="12">
    <source>
        <dbReference type="Proteomes" id="UP000766595"/>
    </source>
</evidence>
<dbReference type="CDD" id="cd00430">
    <property type="entry name" value="PLPDE_III_AR"/>
    <property type="match status" value="1"/>
</dbReference>
<dbReference type="Pfam" id="PF00842">
    <property type="entry name" value="Ala_racemase_C"/>
    <property type="match status" value="1"/>
</dbReference>
<dbReference type="Gene3D" id="3.20.20.10">
    <property type="entry name" value="Alanine racemase"/>
    <property type="match status" value="1"/>
</dbReference>
<protein>
    <recommendedName>
        <fullName evidence="4 7">Alanine racemase</fullName>
        <ecNumber evidence="4 7">5.1.1.1</ecNumber>
    </recommendedName>
</protein>
<dbReference type="InterPro" id="IPR009006">
    <property type="entry name" value="Ala_racemase/Decarboxylase_C"/>
</dbReference>
<evidence type="ECO:0000256" key="9">
    <source>
        <dbReference type="PIRSR" id="PIRSR600821-52"/>
    </source>
</evidence>
<dbReference type="HAMAP" id="MF_01201">
    <property type="entry name" value="Ala_racemase"/>
    <property type="match status" value="1"/>
</dbReference>
<dbReference type="SUPFAM" id="SSF51419">
    <property type="entry name" value="PLP-binding barrel"/>
    <property type="match status" value="1"/>
</dbReference>
<dbReference type="InterPro" id="IPR011079">
    <property type="entry name" value="Ala_racemase_C"/>
</dbReference>
<sequence>MHDPVLDAGRAGARLTIDLAALEANWRDLAARAAPAECAAAVKADAYGLGLEPIVRRLHDAGCLTFFVALPEEALRLRAVAPDATVYLLNGLLPGWVDTVAAAGIRPVLGSPEEWDNWAAAGARAGRPLPAALHIDTGMNRLGLTLAEAESLAADPGRRGAVDLRLVMSHLATADEPGHALTGRQLARFRAATALYPGVPASLANSAGIFAGADFHFGLVRPGVALYGGAVQAGRPSPMMPVVRLEAPILRVRPVPAGEAIGYGAARTLARDSRIAILSVGYADGYHRLASSTDAHPGGHVAIDGRPAPIVGRISMDLMAVDVTDHRHAHRGTRVELIGPHVPLASVAAAMGTIDYEVLTSLGRRARRVYLDEA</sequence>